<dbReference type="Proteomes" id="UP000681340">
    <property type="component" value="Unassembled WGS sequence"/>
</dbReference>
<evidence type="ECO:0000256" key="3">
    <source>
        <dbReference type="ARBA" id="ARBA00022630"/>
    </source>
</evidence>
<dbReference type="PANTHER" id="PTHR43706">
    <property type="entry name" value="NADH DEHYDROGENASE"/>
    <property type="match status" value="1"/>
</dbReference>
<dbReference type="PANTHER" id="PTHR43706:SF47">
    <property type="entry name" value="EXTERNAL NADH-UBIQUINONE OXIDOREDUCTASE 1, MITOCHONDRIAL-RELATED"/>
    <property type="match status" value="1"/>
</dbReference>
<feature type="domain" description="FAD/NAD(P)-binding" evidence="10">
    <location>
        <begin position="2"/>
        <end position="323"/>
    </location>
</feature>
<evidence type="ECO:0000313" key="12">
    <source>
        <dbReference type="Proteomes" id="UP000681340"/>
    </source>
</evidence>
<keyword evidence="5" id="KW-0560">Oxidoreductase</keyword>
<keyword evidence="9" id="KW-0812">Transmembrane</keyword>
<evidence type="ECO:0000256" key="6">
    <source>
        <dbReference type="ARBA" id="ARBA00023027"/>
    </source>
</evidence>
<dbReference type="GO" id="GO:0050136">
    <property type="term" value="F:NADH dehydrogenase (quinone) (non-electrogenic) activity"/>
    <property type="evidence" value="ECO:0007669"/>
    <property type="project" value="UniProtKB-EC"/>
</dbReference>
<dbReference type="Pfam" id="PF07992">
    <property type="entry name" value="Pyr_redox_2"/>
    <property type="match status" value="1"/>
</dbReference>
<keyword evidence="9" id="KW-0472">Membrane</keyword>
<keyword evidence="3" id="KW-0285">Flavoprotein</keyword>
<dbReference type="InterPro" id="IPR023753">
    <property type="entry name" value="FAD/NAD-binding_dom"/>
</dbReference>
<feature type="region of interest" description="Disordered" evidence="8">
    <location>
        <begin position="435"/>
        <end position="466"/>
    </location>
</feature>
<reference evidence="11" key="1">
    <citation type="submission" date="2021-03" db="EMBL/GenBank/DDBJ databases">
        <title>Whole genome shotgun sequence of Actinoplanes auranticolor NBRC 12245.</title>
        <authorList>
            <person name="Komaki H."/>
            <person name="Tamura T."/>
        </authorList>
    </citation>
    <scope>NUCLEOTIDE SEQUENCE</scope>
    <source>
        <strain evidence="11">NBRC 12245</strain>
    </source>
</reference>
<dbReference type="InterPro" id="IPR045024">
    <property type="entry name" value="NDH-2"/>
</dbReference>
<comment type="similarity">
    <text evidence="1">Belongs to the NADH dehydrogenase family.</text>
</comment>
<evidence type="ECO:0000313" key="11">
    <source>
        <dbReference type="EMBL" id="GIM70330.1"/>
    </source>
</evidence>
<dbReference type="EC" id="1.6.5.9" evidence="2"/>
<sequence length="466" mass="50117">MVVVGAGFGGLFATKSLRKADVDVTLINGTAYHLFQPLLYQVATGILSEGEIAPPIREILRRQDNVDVKLGWVRDIDVATRTVAVEAPGIDYTVEYDTLIVAAGASQSYFGNDQFADHAPGMKSIDDALELRARIFGAFELADLQTDPAEIERWMTFVVVGAGPTGVEMAGQIAELAHRTLPGQYKHIDPRKARIILIDALDAVLNTFGDHLSTRALRQLHLLGVEVELETKVVGVDATGIEVDTKRGHQRVESMTKMWAAGVAAPPLARKLAAQAGAETDRAGRVKVNPDCTLPGHPEIFAVGDMISLNQLPGVAQVAIQSGRYAADQIKRRLAGKEPAGPFKYFDKGSMATISRFSAVASVGKLRVSGFLGWLMWLAVHLLYLVGFKNRVTAVLHWAVSFLGRGRSERVATFQQAYARAAVREYGDPFERRKAAAAAEAMSQPSDPASPSASGPTSASAGTSSR</sequence>
<dbReference type="PRINTS" id="PR00368">
    <property type="entry name" value="FADPNR"/>
</dbReference>
<feature type="transmembrane region" description="Helical" evidence="9">
    <location>
        <begin position="371"/>
        <end position="388"/>
    </location>
</feature>
<evidence type="ECO:0000259" key="10">
    <source>
        <dbReference type="Pfam" id="PF07992"/>
    </source>
</evidence>
<dbReference type="InterPro" id="IPR036188">
    <property type="entry name" value="FAD/NAD-bd_sf"/>
</dbReference>
<protein>
    <recommendedName>
        <fullName evidence="2">NADH:ubiquinone reductase (non-electrogenic)</fullName>
        <ecNumber evidence="2">1.6.5.9</ecNumber>
    </recommendedName>
</protein>
<accession>A0A919VNX3</accession>
<evidence type="ECO:0000256" key="9">
    <source>
        <dbReference type="SAM" id="Phobius"/>
    </source>
</evidence>
<dbReference type="EMBL" id="BOQL01000030">
    <property type="protein sequence ID" value="GIM70330.1"/>
    <property type="molecule type" value="Genomic_DNA"/>
</dbReference>
<dbReference type="AlphaFoldDB" id="A0A919VNX3"/>
<evidence type="ECO:0000256" key="1">
    <source>
        <dbReference type="ARBA" id="ARBA00005272"/>
    </source>
</evidence>
<name>A0A919VNX3_9ACTN</name>
<gene>
    <name evidence="11" type="ORF">Aau02nite_40520</name>
</gene>
<evidence type="ECO:0000256" key="7">
    <source>
        <dbReference type="ARBA" id="ARBA00047599"/>
    </source>
</evidence>
<comment type="catalytic activity">
    <reaction evidence="7">
        <text>a quinone + NADH + H(+) = a quinol + NAD(+)</text>
        <dbReference type="Rhea" id="RHEA:46160"/>
        <dbReference type="ChEBI" id="CHEBI:15378"/>
        <dbReference type="ChEBI" id="CHEBI:24646"/>
        <dbReference type="ChEBI" id="CHEBI:57540"/>
        <dbReference type="ChEBI" id="CHEBI:57945"/>
        <dbReference type="ChEBI" id="CHEBI:132124"/>
        <dbReference type="EC" id="1.6.5.9"/>
    </reaction>
</comment>
<evidence type="ECO:0000256" key="4">
    <source>
        <dbReference type="ARBA" id="ARBA00022827"/>
    </source>
</evidence>
<keyword evidence="4" id="KW-0274">FAD</keyword>
<comment type="caution">
    <text evidence="11">The sequence shown here is derived from an EMBL/GenBank/DDBJ whole genome shotgun (WGS) entry which is preliminary data.</text>
</comment>
<organism evidence="11 12">
    <name type="scientific">Actinoplanes auranticolor</name>
    <dbReference type="NCBI Taxonomy" id="47988"/>
    <lineage>
        <taxon>Bacteria</taxon>
        <taxon>Bacillati</taxon>
        <taxon>Actinomycetota</taxon>
        <taxon>Actinomycetes</taxon>
        <taxon>Micromonosporales</taxon>
        <taxon>Micromonosporaceae</taxon>
        <taxon>Actinoplanes</taxon>
    </lineage>
</organism>
<evidence type="ECO:0000256" key="2">
    <source>
        <dbReference type="ARBA" id="ARBA00012637"/>
    </source>
</evidence>
<dbReference type="SUPFAM" id="SSF51905">
    <property type="entry name" value="FAD/NAD(P)-binding domain"/>
    <property type="match status" value="2"/>
</dbReference>
<keyword evidence="9" id="KW-1133">Transmembrane helix</keyword>
<keyword evidence="6" id="KW-0520">NAD</keyword>
<proteinExistence type="inferred from homology"/>
<feature type="compositionally biased region" description="Low complexity" evidence="8">
    <location>
        <begin position="436"/>
        <end position="466"/>
    </location>
</feature>
<dbReference type="Gene3D" id="3.50.50.100">
    <property type="match status" value="1"/>
</dbReference>
<evidence type="ECO:0000256" key="5">
    <source>
        <dbReference type="ARBA" id="ARBA00023002"/>
    </source>
</evidence>
<evidence type="ECO:0000256" key="8">
    <source>
        <dbReference type="SAM" id="MobiDB-lite"/>
    </source>
</evidence>
<keyword evidence="12" id="KW-1185">Reference proteome</keyword>